<reference evidence="2" key="1">
    <citation type="journal article" date="2014" name="Front. Microbiol.">
        <title>High frequency of phylogenetically diverse reductive dehalogenase-homologous genes in deep subseafloor sedimentary metagenomes.</title>
        <authorList>
            <person name="Kawai M."/>
            <person name="Futagami T."/>
            <person name="Toyoda A."/>
            <person name="Takaki Y."/>
            <person name="Nishi S."/>
            <person name="Hori S."/>
            <person name="Arai W."/>
            <person name="Tsubouchi T."/>
            <person name="Morono Y."/>
            <person name="Uchiyama I."/>
            <person name="Ito T."/>
            <person name="Fujiyama A."/>
            <person name="Inagaki F."/>
            <person name="Takami H."/>
        </authorList>
    </citation>
    <scope>NUCLEOTIDE SEQUENCE</scope>
    <source>
        <strain evidence="2">Expedition CK06-06</strain>
    </source>
</reference>
<evidence type="ECO:0000313" key="2">
    <source>
        <dbReference type="EMBL" id="GAG12472.1"/>
    </source>
</evidence>
<dbReference type="GO" id="GO:0019305">
    <property type="term" value="P:dTDP-rhamnose biosynthetic process"/>
    <property type="evidence" value="ECO:0007669"/>
    <property type="project" value="TreeGrafter"/>
</dbReference>
<dbReference type="EMBL" id="BARS01020898">
    <property type="protein sequence ID" value="GAG12472.1"/>
    <property type="molecule type" value="Genomic_DNA"/>
</dbReference>
<dbReference type="InterPro" id="IPR029903">
    <property type="entry name" value="RmlD-like-bd"/>
</dbReference>
<dbReference type="GO" id="GO:0005829">
    <property type="term" value="C:cytosol"/>
    <property type="evidence" value="ECO:0007669"/>
    <property type="project" value="TreeGrafter"/>
</dbReference>
<organism evidence="2">
    <name type="scientific">marine sediment metagenome</name>
    <dbReference type="NCBI Taxonomy" id="412755"/>
    <lineage>
        <taxon>unclassified sequences</taxon>
        <taxon>metagenomes</taxon>
        <taxon>ecological metagenomes</taxon>
    </lineage>
</organism>
<dbReference type="SUPFAM" id="SSF51735">
    <property type="entry name" value="NAD(P)-binding Rossmann-fold domains"/>
    <property type="match status" value="1"/>
</dbReference>
<evidence type="ECO:0000259" key="1">
    <source>
        <dbReference type="Pfam" id="PF04321"/>
    </source>
</evidence>
<dbReference type="AlphaFoldDB" id="X0VMV5"/>
<gene>
    <name evidence="2" type="ORF">S01H1_33649</name>
</gene>
<dbReference type="Gene3D" id="3.40.50.720">
    <property type="entry name" value="NAD(P)-binding Rossmann-like Domain"/>
    <property type="match status" value="1"/>
</dbReference>
<protein>
    <recommendedName>
        <fullName evidence="1">RmlD-like substrate binding domain-containing protein</fullName>
    </recommendedName>
</protein>
<accession>X0VMV5</accession>
<sequence length="117" mass="13055">DQWGSPTYTRDLAKGIDKLIGILLRGRKDEGRRTKEVYHITNMGEVSWFDYAKEILKIAGLCGVKVIPITSSQLGRPAKRPAFSVLDNAKFEKAAGFSMRPWQEALKDYIGSRPGGN</sequence>
<feature type="non-terminal residue" evidence="2">
    <location>
        <position position="1"/>
    </location>
</feature>
<dbReference type="InterPro" id="IPR005913">
    <property type="entry name" value="dTDP_dehydrorham_reduct"/>
</dbReference>
<name>X0VMV5_9ZZZZ</name>
<dbReference type="InterPro" id="IPR036291">
    <property type="entry name" value="NAD(P)-bd_dom_sf"/>
</dbReference>
<dbReference type="PANTHER" id="PTHR10491:SF4">
    <property type="entry name" value="METHIONINE ADENOSYLTRANSFERASE 2 SUBUNIT BETA"/>
    <property type="match status" value="1"/>
</dbReference>
<dbReference type="PANTHER" id="PTHR10491">
    <property type="entry name" value="DTDP-4-DEHYDRORHAMNOSE REDUCTASE"/>
    <property type="match status" value="1"/>
</dbReference>
<dbReference type="GO" id="GO:0008831">
    <property type="term" value="F:dTDP-4-dehydrorhamnose reductase activity"/>
    <property type="evidence" value="ECO:0007669"/>
    <property type="project" value="TreeGrafter"/>
</dbReference>
<proteinExistence type="predicted"/>
<feature type="domain" description="RmlD-like substrate binding" evidence="1">
    <location>
        <begin position="1"/>
        <end position="110"/>
    </location>
</feature>
<dbReference type="Pfam" id="PF04321">
    <property type="entry name" value="RmlD_sub_bind"/>
    <property type="match status" value="1"/>
</dbReference>
<comment type="caution">
    <text evidence="2">The sequence shown here is derived from an EMBL/GenBank/DDBJ whole genome shotgun (WGS) entry which is preliminary data.</text>
</comment>
<dbReference type="Gene3D" id="3.90.25.10">
    <property type="entry name" value="UDP-galactose 4-epimerase, domain 1"/>
    <property type="match status" value="1"/>
</dbReference>